<evidence type="ECO:0000256" key="1">
    <source>
        <dbReference type="SAM" id="MobiDB-lite"/>
    </source>
</evidence>
<accession>A0A8J7R2Z7</accession>
<keyword evidence="2" id="KW-1133">Transmembrane helix</keyword>
<dbReference type="EMBL" id="JAGIYY010000003">
    <property type="protein sequence ID" value="MBP0439516.1"/>
    <property type="molecule type" value="Genomic_DNA"/>
</dbReference>
<name>A0A8J7R2Z7_9HYPH</name>
<proteinExistence type="predicted"/>
<feature type="transmembrane region" description="Helical" evidence="2">
    <location>
        <begin position="32"/>
        <end position="60"/>
    </location>
</feature>
<gene>
    <name evidence="3" type="ORF">J5Y06_12715</name>
</gene>
<keyword evidence="2" id="KW-0472">Membrane</keyword>
<organism evidence="3 4">
    <name type="scientific">Tianweitania sediminis</name>
    <dbReference type="NCBI Taxonomy" id="1502156"/>
    <lineage>
        <taxon>Bacteria</taxon>
        <taxon>Pseudomonadati</taxon>
        <taxon>Pseudomonadota</taxon>
        <taxon>Alphaproteobacteria</taxon>
        <taxon>Hyphomicrobiales</taxon>
        <taxon>Phyllobacteriaceae</taxon>
        <taxon>Tianweitania</taxon>
    </lineage>
</organism>
<feature type="region of interest" description="Disordered" evidence="1">
    <location>
        <begin position="1"/>
        <end position="22"/>
    </location>
</feature>
<evidence type="ECO:0000313" key="3">
    <source>
        <dbReference type="EMBL" id="MBP0439516.1"/>
    </source>
</evidence>
<evidence type="ECO:0000256" key="2">
    <source>
        <dbReference type="SAM" id="Phobius"/>
    </source>
</evidence>
<dbReference type="Proteomes" id="UP000666240">
    <property type="component" value="Unassembled WGS sequence"/>
</dbReference>
<sequence>MTEVAKAEPQGSQAQGAPHAHYEPDQLPARKVLIAAGGVFAGIAVAVGVVSGLFAIFGWLHPIAPAEPIQRLEQPTVGPDLQTTRNGERAAIEARALAELARYHWADNTHAYAQVPIDRAMEILAEQGWPDGEATP</sequence>
<reference evidence="3" key="1">
    <citation type="submission" date="2021-03" db="EMBL/GenBank/DDBJ databases">
        <title>Genome sequencing and assembly of Tianweitania sediminis.</title>
        <authorList>
            <person name="Chhetri G."/>
        </authorList>
    </citation>
    <scope>NUCLEOTIDE SEQUENCE</scope>
    <source>
        <strain evidence="3">Z8</strain>
    </source>
</reference>
<keyword evidence="2" id="KW-0812">Transmembrane</keyword>
<evidence type="ECO:0000313" key="4">
    <source>
        <dbReference type="Proteomes" id="UP000666240"/>
    </source>
</evidence>
<dbReference type="RefSeq" id="WP_209335512.1">
    <property type="nucleotide sequence ID" value="NZ_JAGIYY010000003.1"/>
</dbReference>
<keyword evidence="4" id="KW-1185">Reference proteome</keyword>
<comment type="caution">
    <text evidence="3">The sequence shown here is derived from an EMBL/GenBank/DDBJ whole genome shotgun (WGS) entry which is preliminary data.</text>
</comment>
<dbReference type="AlphaFoldDB" id="A0A8J7R2Z7"/>
<protein>
    <submittedName>
        <fullName evidence="3">Uncharacterized protein</fullName>
    </submittedName>
</protein>